<feature type="domain" description="Solute-binding protein family 3/N-terminal" evidence="4">
    <location>
        <begin position="29"/>
        <end position="244"/>
    </location>
</feature>
<dbReference type="Proteomes" id="UP000284021">
    <property type="component" value="Unassembled WGS sequence"/>
</dbReference>
<keyword evidence="2 3" id="KW-0732">Signal</keyword>
<dbReference type="SUPFAM" id="SSF53850">
    <property type="entry name" value="Periplasmic binding protein-like II"/>
    <property type="match status" value="1"/>
</dbReference>
<comment type="similarity">
    <text evidence="1">Belongs to the bacterial solute-binding protein 3 family.</text>
</comment>
<dbReference type="InterPro" id="IPR001638">
    <property type="entry name" value="Solute-binding_3/MltF_N"/>
</dbReference>
<dbReference type="PANTHER" id="PTHR35936">
    <property type="entry name" value="MEMBRANE-BOUND LYTIC MUREIN TRANSGLYCOSYLASE F"/>
    <property type="match status" value="1"/>
</dbReference>
<proteinExistence type="inferred from homology"/>
<keyword evidence="6" id="KW-1185">Reference proteome</keyword>
<sequence length="269" mass="30065">MSLFRRCLLVLLLSLAQAQAEDQAVAPVRVGFLEFPPYSYLDTLGSPAGSMIDFAERLFELAGLPVEMTPYPPARLYKNLQDGSTEVTLGAVGNPMLREHTLNGSEVIGSLDLNLYYPAGQAPPQLPQDLIGKRLLLIHGFTYWAPEARKLLEDQSLGLILQTTHRHLAAIEMLDKRRTDYLLDYQMPVEEALQQSQRPALPALTLHSLPLGLIFSRHSMRSELLRQRLEGAYQQLKDSGELQEWRRAMRLHSGGPRIGTTALSTNPTP</sequence>
<dbReference type="PANTHER" id="PTHR35936:SF6">
    <property type="entry name" value="AMINO ACID ABC TRANSPORTER SUBSTRATE-BINDING PAAT FAMILY PROTEIN"/>
    <property type="match status" value="1"/>
</dbReference>
<evidence type="ECO:0000256" key="2">
    <source>
        <dbReference type="ARBA" id="ARBA00022729"/>
    </source>
</evidence>
<organism evidence="5 6">
    <name type="scientific">Pseudomonas cavernicola</name>
    <dbReference type="NCBI Taxonomy" id="2320866"/>
    <lineage>
        <taxon>Bacteria</taxon>
        <taxon>Pseudomonadati</taxon>
        <taxon>Pseudomonadota</taxon>
        <taxon>Gammaproteobacteria</taxon>
        <taxon>Pseudomonadales</taxon>
        <taxon>Pseudomonadaceae</taxon>
        <taxon>Pseudomonas</taxon>
    </lineage>
</organism>
<feature type="chain" id="PRO_5019399950" evidence="3">
    <location>
        <begin position="21"/>
        <end position="269"/>
    </location>
</feature>
<accession>A0A418XJG8</accession>
<dbReference type="Pfam" id="PF00497">
    <property type="entry name" value="SBP_bac_3"/>
    <property type="match status" value="1"/>
</dbReference>
<feature type="signal peptide" evidence="3">
    <location>
        <begin position="1"/>
        <end position="20"/>
    </location>
</feature>
<comment type="caution">
    <text evidence="5">The sequence shown here is derived from an EMBL/GenBank/DDBJ whole genome shotgun (WGS) entry which is preliminary data.</text>
</comment>
<protein>
    <submittedName>
        <fullName evidence="5">Bifunctional lytic transglycosylase/amino acid ABC transporter substrate-binding protein</fullName>
    </submittedName>
</protein>
<evidence type="ECO:0000259" key="4">
    <source>
        <dbReference type="Pfam" id="PF00497"/>
    </source>
</evidence>
<evidence type="ECO:0000256" key="3">
    <source>
        <dbReference type="SAM" id="SignalP"/>
    </source>
</evidence>
<dbReference type="OrthoDB" id="8481721at2"/>
<dbReference type="EMBL" id="QYUR01000002">
    <property type="protein sequence ID" value="RJG12581.1"/>
    <property type="molecule type" value="Genomic_DNA"/>
</dbReference>
<evidence type="ECO:0000313" key="5">
    <source>
        <dbReference type="EMBL" id="RJG12581.1"/>
    </source>
</evidence>
<dbReference type="RefSeq" id="WP_119952907.1">
    <property type="nucleotide sequence ID" value="NZ_QYUR01000002.1"/>
</dbReference>
<dbReference type="Gene3D" id="3.40.190.10">
    <property type="entry name" value="Periplasmic binding protein-like II"/>
    <property type="match status" value="2"/>
</dbReference>
<gene>
    <name evidence="5" type="ORF">D3879_04640</name>
</gene>
<name>A0A418XJG8_9PSED</name>
<dbReference type="AlphaFoldDB" id="A0A418XJG8"/>
<evidence type="ECO:0000256" key="1">
    <source>
        <dbReference type="ARBA" id="ARBA00010333"/>
    </source>
</evidence>
<reference evidence="5 6" key="1">
    <citation type="submission" date="2018-09" db="EMBL/GenBank/DDBJ databases">
        <authorList>
            <person name="Zhu H."/>
        </authorList>
    </citation>
    <scope>NUCLEOTIDE SEQUENCE [LARGE SCALE GENOMIC DNA]</scope>
    <source>
        <strain evidence="5 6">K1S02-6</strain>
    </source>
</reference>
<evidence type="ECO:0000313" key="6">
    <source>
        <dbReference type="Proteomes" id="UP000284021"/>
    </source>
</evidence>